<evidence type="ECO:0000256" key="10">
    <source>
        <dbReference type="ARBA" id="ARBA00022840"/>
    </source>
</evidence>
<keyword evidence="12 14" id="KW-0324">Glycolysis</keyword>
<keyword evidence="10" id="KW-0067">ATP-binding</keyword>
<dbReference type="Gene3D" id="2.40.33.10">
    <property type="entry name" value="PK beta-barrel domain-like"/>
    <property type="match status" value="1"/>
</dbReference>
<dbReference type="InterPro" id="IPR015793">
    <property type="entry name" value="Pyrv_Knase_brl"/>
</dbReference>
<dbReference type="GO" id="GO:0004743">
    <property type="term" value="F:pyruvate kinase activity"/>
    <property type="evidence" value="ECO:0007669"/>
    <property type="project" value="UniProtKB-EC"/>
</dbReference>
<keyword evidence="9 14" id="KW-0418">Kinase</keyword>
<evidence type="ECO:0000256" key="5">
    <source>
        <dbReference type="ARBA" id="ARBA00018587"/>
    </source>
</evidence>
<evidence type="ECO:0000256" key="3">
    <source>
        <dbReference type="ARBA" id="ARBA00008663"/>
    </source>
</evidence>
<evidence type="ECO:0000256" key="11">
    <source>
        <dbReference type="ARBA" id="ARBA00022842"/>
    </source>
</evidence>
<dbReference type="EMBL" id="NOUV01000019">
    <property type="protein sequence ID" value="PDX85762.1"/>
    <property type="molecule type" value="Genomic_DNA"/>
</dbReference>
<dbReference type="GO" id="GO:0005524">
    <property type="term" value="F:ATP binding"/>
    <property type="evidence" value="ECO:0007669"/>
    <property type="project" value="UniProtKB-KW"/>
</dbReference>
<dbReference type="InterPro" id="IPR011037">
    <property type="entry name" value="Pyrv_Knase-like_insert_dom_sf"/>
</dbReference>
<keyword evidence="13 16" id="KW-0670">Pyruvate</keyword>
<reference evidence="16 17" key="1">
    <citation type="journal article" date="2017" name="Front. Microbiol.">
        <title>New Insights into the Diversity of the Genus Faecalibacterium.</title>
        <authorList>
            <person name="Benevides L."/>
            <person name="Burman S."/>
            <person name="Martin R."/>
            <person name="Robert V."/>
            <person name="Thomas M."/>
            <person name="Miquel S."/>
            <person name="Chain F."/>
            <person name="Sokol H."/>
            <person name="Bermudez-Humaran L.G."/>
            <person name="Morrison M."/>
            <person name="Langella P."/>
            <person name="Azevedo V.A."/>
            <person name="Chatel J.M."/>
            <person name="Soares S."/>
        </authorList>
    </citation>
    <scope>NUCLEOTIDE SEQUENCE [LARGE SCALE GENOMIC DNA]</scope>
    <source>
        <strain evidence="16 17">AHMP21</strain>
    </source>
</reference>
<dbReference type="InterPro" id="IPR001697">
    <property type="entry name" value="Pyr_Knase"/>
</dbReference>
<dbReference type="Pfam" id="PF00224">
    <property type="entry name" value="PK"/>
    <property type="match status" value="1"/>
</dbReference>
<dbReference type="PANTHER" id="PTHR11817">
    <property type="entry name" value="PYRUVATE KINASE"/>
    <property type="match status" value="1"/>
</dbReference>
<evidence type="ECO:0000313" key="17">
    <source>
        <dbReference type="Proteomes" id="UP000220904"/>
    </source>
</evidence>
<comment type="catalytic activity">
    <reaction evidence="14">
        <text>pyruvate + ATP = phosphoenolpyruvate + ADP + H(+)</text>
        <dbReference type="Rhea" id="RHEA:18157"/>
        <dbReference type="ChEBI" id="CHEBI:15361"/>
        <dbReference type="ChEBI" id="CHEBI:15378"/>
        <dbReference type="ChEBI" id="CHEBI:30616"/>
        <dbReference type="ChEBI" id="CHEBI:58702"/>
        <dbReference type="ChEBI" id="CHEBI:456216"/>
        <dbReference type="EC" id="2.7.1.40"/>
    </reaction>
</comment>
<keyword evidence="7" id="KW-0479">Metal-binding</keyword>
<dbReference type="GO" id="GO:0016301">
    <property type="term" value="F:kinase activity"/>
    <property type="evidence" value="ECO:0007669"/>
    <property type="project" value="UniProtKB-KW"/>
</dbReference>
<dbReference type="InterPro" id="IPR015806">
    <property type="entry name" value="Pyrv_Knase_insert_dom_sf"/>
</dbReference>
<dbReference type="InterPro" id="IPR040442">
    <property type="entry name" value="Pyrv_kinase-like_dom_sf"/>
</dbReference>
<dbReference type="GO" id="GO:0000287">
    <property type="term" value="F:magnesium ion binding"/>
    <property type="evidence" value="ECO:0007669"/>
    <property type="project" value="InterPro"/>
</dbReference>
<comment type="cofactor">
    <cofactor evidence="1">
        <name>K(+)</name>
        <dbReference type="ChEBI" id="CHEBI:29103"/>
    </cofactor>
</comment>
<comment type="similarity">
    <text evidence="3 14">Belongs to the pyruvate kinase family.</text>
</comment>
<dbReference type="EC" id="2.7.1.40" evidence="4 14"/>
<evidence type="ECO:0000256" key="13">
    <source>
        <dbReference type="ARBA" id="ARBA00023317"/>
    </source>
</evidence>
<protein>
    <recommendedName>
        <fullName evidence="5 14">Pyruvate kinase</fullName>
        <ecNumber evidence="4 14">2.7.1.40</ecNumber>
    </recommendedName>
</protein>
<keyword evidence="11 14" id="KW-0460">Magnesium</keyword>
<name>A0A2A7B388_9FIRM</name>
<dbReference type="OrthoDB" id="9812123at2"/>
<comment type="pathway">
    <text evidence="2 14">Carbohydrate degradation; glycolysis; pyruvate from D-glyceraldehyde 3-phosphate: step 5/5.</text>
</comment>
<evidence type="ECO:0000256" key="4">
    <source>
        <dbReference type="ARBA" id="ARBA00012142"/>
    </source>
</evidence>
<dbReference type="UniPathway" id="UPA00109">
    <property type="reaction ID" value="UER00188"/>
</dbReference>
<dbReference type="RefSeq" id="WP_097793231.1">
    <property type="nucleotide sequence ID" value="NZ_NOUV01000019.1"/>
</dbReference>
<dbReference type="PRINTS" id="PR01050">
    <property type="entry name" value="PYRUVTKNASE"/>
</dbReference>
<evidence type="ECO:0000256" key="12">
    <source>
        <dbReference type="ARBA" id="ARBA00023152"/>
    </source>
</evidence>
<evidence type="ECO:0000256" key="2">
    <source>
        <dbReference type="ARBA" id="ARBA00004997"/>
    </source>
</evidence>
<evidence type="ECO:0000259" key="15">
    <source>
        <dbReference type="Pfam" id="PF00224"/>
    </source>
</evidence>
<organism evidence="16 17">
    <name type="scientific">Faecalibacterium prausnitzii</name>
    <dbReference type="NCBI Taxonomy" id="853"/>
    <lineage>
        <taxon>Bacteria</taxon>
        <taxon>Bacillati</taxon>
        <taxon>Bacillota</taxon>
        <taxon>Clostridia</taxon>
        <taxon>Eubacteriales</taxon>
        <taxon>Oscillospiraceae</taxon>
        <taxon>Faecalibacterium</taxon>
    </lineage>
</organism>
<evidence type="ECO:0000256" key="1">
    <source>
        <dbReference type="ARBA" id="ARBA00001958"/>
    </source>
</evidence>
<dbReference type="InterPro" id="IPR015813">
    <property type="entry name" value="Pyrv/PenolPyrv_kinase-like_dom"/>
</dbReference>
<proteinExistence type="inferred from homology"/>
<comment type="caution">
    <text evidence="16">The sequence shown here is derived from an EMBL/GenBank/DDBJ whole genome shotgun (WGS) entry which is preliminary data.</text>
</comment>
<accession>A0A2A7B388</accession>
<evidence type="ECO:0000256" key="8">
    <source>
        <dbReference type="ARBA" id="ARBA00022741"/>
    </source>
</evidence>
<evidence type="ECO:0000256" key="9">
    <source>
        <dbReference type="ARBA" id="ARBA00022777"/>
    </source>
</evidence>
<evidence type="ECO:0000256" key="6">
    <source>
        <dbReference type="ARBA" id="ARBA00022679"/>
    </source>
</evidence>
<dbReference type="Proteomes" id="UP000220904">
    <property type="component" value="Unassembled WGS sequence"/>
</dbReference>
<dbReference type="SUPFAM" id="SSF50800">
    <property type="entry name" value="PK beta-barrel domain-like"/>
    <property type="match status" value="1"/>
</dbReference>
<evidence type="ECO:0000256" key="7">
    <source>
        <dbReference type="ARBA" id="ARBA00022723"/>
    </source>
</evidence>
<evidence type="ECO:0000256" key="14">
    <source>
        <dbReference type="RuleBase" id="RU000504"/>
    </source>
</evidence>
<dbReference type="AlphaFoldDB" id="A0A2A7B388"/>
<feature type="domain" description="Pyruvate kinase barrel" evidence="15">
    <location>
        <begin position="5"/>
        <end position="305"/>
    </location>
</feature>
<dbReference type="Gene3D" id="3.20.20.60">
    <property type="entry name" value="Phosphoenolpyruvate-binding domains"/>
    <property type="match status" value="1"/>
</dbReference>
<keyword evidence="8" id="KW-0547">Nucleotide-binding</keyword>
<evidence type="ECO:0000313" key="16">
    <source>
        <dbReference type="EMBL" id="PDX85762.1"/>
    </source>
</evidence>
<gene>
    <name evidence="16" type="ORF">CHR60_12015</name>
</gene>
<dbReference type="GO" id="GO:0030955">
    <property type="term" value="F:potassium ion binding"/>
    <property type="evidence" value="ECO:0007669"/>
    <property type="project" value="InterPro"/>
</dbReference>
<keyword evidence="6 14" id="KW-0808">Transferase</keyword>
<sequence length="318" mass="33512">MEFYGTIGPACAQPETLQRMVEAGMTGIRMNLSHGPLSAHKDWLDMIHAVGIPQLLIDLQGPELRIGSLTQPLVLEPGQSLRLGQGGVPCPAALVQAARPGQNLLLDDGRLLVQVAGADGAALQCTVVRGGTLQSRKSLAAPGLAVASPTLTEADLQNLQLAGACGVTGVMLPFVRGAEDIRTLRRALEQAGAGQIRIFAKIENLAGVQALPEFLPLVDEVVIARGDLGNAMPLWELPRCQKQLSAVCRSAGVPFMVVTQMLDSMCSRAVPTRAEVSDIYNAVSDGASSVMLTGETAAGQYPVEAMEYLVRTARTALE</sequence>
<dbReference type="SUPFAM" id="SSF51621">
    <property type="entry name" value="Phosphoenolpyruvate/pyruvate domain"/>
    <property type="match status" value="1"/>
</dbReference>